<dbReference type="AlphaFoldDB" id="A0A8H7NRD1"/>
<proteinExistence type="predicted"/>
<evidence type="ECO:0000313" key="1">
    <source>
        <dbReference type="EMBL" id="KAF9795042.1"/>
    </source>
</evidence>
<gene>
    <name evidence="1" type="ORF">IEO21_11129</name>
</gene>
<dbReference type="EMBL" id="JADOXO010001575">
    <property type="protein sequence ID" value="KAF9795042.1"/>
    <property type="molecule type" value="Genomic_DNA"/>
</dbReference>
<evidence type="ECO:0000313" key="2">
    <source>
        <dbReference type="Proteomes" id="UP000639403"/>
    </source>
</evidence>
<sequence length="59" mass="7195">MWRIEVFFEWQGQWWLQQVNHDSSLTDEHREGLNAYALCQAQLRITMRDRCKHLGHDIP</sequence>
<organism evidence="1 2">
    <name type="scientific">Rhodonia placenta</name>
    <dbReference type="NCBI Taxonomy" id="104341"/>
    <lineage>
        <taxon>Eukaryota</taxon>
        <taxon>Fungi</taxon>
        <taxon>Dikarya</taxon>
        <taxon>Basidiomycota</taxon>
        <taxon>Agaricomycotina</taxon>
        <taxon>Agaricomycetes</taxon>
        <taxon>Polyporales</taxon>
        <taxon>Adustoporiaceae</taxon>
        <taxon>Rhodonia</taxon>
    </lineage>
</organism>
<protein>
    <submittedName>
        <fullName evidence="1">Uncharacterized protein</fullName>
    </submittedName>
</protein>
<dbReference type="Proteomes" id="UP000639403">
    <property type="component" value="Unassembled WGS sequence"/>
</dbReference>
<name>A0A8H7NRD1_9APHY</name>
<reference evidence="1" key="1">
    <citation type="submission" date="2020-11" db="EMBL/GenBank/DDBJ databases">
        <authorList>
            <person name="Koelle M."/>
            <person name="Horta M.A.C."/>
            <person name="Nowrousian M."/>
            <person name="Ohm R.A."/>
            <person name="Benz P."/>
            <person name="Pilgard A."/>
        </authorList>
    </citation>
    <scope>NUCLEOTIDE SEQUENCE</scope>
    <source>
        <strain evidence="1">FPRL280</strain>
    </source>
</reference>
<comment type="caution">
    <text evidence="1">The sequence shown here is derived from an EMBL/GenBank/DDBJ whole genome shotgun (WGS) entry which is preliminary data.</text>
</comment>
<reference evidence="1" key="2">
    <citation type="journal article" name="Front. Microbiol.">
        <title>Degradative Capacity of Two Strains of Rhodonia placenta: From Phenotype to Genotype.</title>
        <authorList>
            <person name="Kolle M."/>
            <person name="Horta M.A.C."/>
            <person name="Nowrousian M."/>
            <person name="Ohm R.A."/>
            <person name="Benz J.P."/>
            <person name="Pilgard A."/>
        </authorList>
    </citation>
    <scope>NUCLEOTIDE SEQUENCE</scope>
    <source>
        <strain evidence="1">FPRL280</strain>
    </source>
</reference>
<accession>A0A8H7NRD1</accession>